<protein>
    <recommendedName>
        <fullName evidence="15">Riboflavin biosynthesis protein</fullName>
    </recommendedName>
    <domain>
        <recommendedName>
            <fullName evidence="15">Riboflavin kinase</fullName>
            <ecNumber evidence="15">2.7.1.26</ecNumber>
        </recommendedName>
        <alternativeName>
            <fullName evidence="15">Flavokinase</fullName>
        </alternativeName>
    </domain>
    <domain>
        <recommendedName>
            <fullName evidence="15">FMN adenylyltransferase</fullName>
            <ecNumber evidence="15">2.7.7.2</ecNumber>
        </recommendedName>
        <alternativeName>
            <fullName evidence="15">FAD pyrophosphorylase</fullName>
        </alternativeName>
        <alternativeName>
            <fullName evidence="15">FAD synthase</fullName>
        </alternativeName>
    </domain>
</protein>
<comment type="catalytic activity">
    <reaction evidence="14 15">
        <text>FMN + ATP + H(+) = FAD + diphosphate</text>
        <dbReference type="Rhea" id="RHEA:17237"/>
        <dbReference type="ChEBI" id="CHEBI:15378"/>
        <dbReference type="ChEBI" id="CHEBI:30616"/>
        <dbReference type="ChEBI" id="CHEBI:33019"/>
        <dbReference type="ChEBI" id="CHEBI:57692"/>
        <dbReference type="ChEBI" id="CHEBI:58210"/>
        <dbReference type="EC" id="2.7.7.2"/>
    </reaction>
</comment>
<dbReference type="EMBL" id="MQVS01000006">
    <property type="protein sequence ID" value="OKL51623.1"/>
    <property type="molecule type" value="Genomic_DNA"/>
</dbReference>
<dbReference type="SUPFAM" id="SSF82114">
    <property type="entry name" value="Riboflavin kinase-like"/>
    <property type="match status" value="1"/>
</dbReference>
<dbReference type="Gene3D" id="2.40.30.30">
    <property type="entry name" value="Riboflavin kinase-like"/>
    <property type="match status" value="1"/>
</dbReference>
<dbReference type="FunFam" id="2.40.30.30:FF:000003">
    <property type="entry name" value="Riboflavin biosynthesis protein"/>
    <property type="match status" value="1"/>
</dbReference>
<evidence type="ECO:0000256" key="8">
    <source>
        <dbReference type="ARBA" id="ARBA00022741"/>
    </source>
</evidence>
<accession>A0A1Q5PVJ1</accession>
<dbReference type="Pfam" id="PF06574">
    <property type="entry name" value="FAD_syn"/>
    <property type="match status" value="1"/>
</dbReference>
<dbReference type="CDD" id="cd02064">
    <property type="entry name" value="FAD_synthetase_N"/>
    <property type="match status" value="1"/>
</dbReference>
<organism evidence="17 18">
    <name type="scientific">Buchananella hordeovulneris</name>
    <dbReference type="NCBI Taxonomy" id="52770"/>
    <lineage>
        <taxon>Bacteria</taxon>
        <taxon>Bacillati</taxon>
        <taxon>Actinomycetota</taxon>
        <taxon>Actinomycetes</taxon>
        <taxon>Actinomycetales</taxon>
        <taxon>Actinomycetaceae</taxon>
        <taxon>Buchananella</taxon>
    </lineage>
</organism>
<dbReference type="PIRSF" id="PIRSF004491">
    <property type="entry name" value="FAD_Synth"/>
    <property type="match status" value="1"/>
</dbReference>
<evidence type="ECO:0000256" key="9">
    <source>
        <dbReference type="ARBA" id="ARBA00022777"/>
    </source>
</evidence>
<reference evidence="18" key="1">
    <citation type="submission" date="2016-12" db="EMBL/GenBank/DDBJ databases">
        <authorList>
            <person name="Meng X."/>
        </authorList>
    </citation>
    <scope>NUCLEOTIDE SEQUENCE [LARGE SCALE GENOMIC DNA]</scope>
    <source>
        <strain evidence="18">DSM 20732</strain>
    </source>
</reference>
<dbReference type="Gene3D" id="3.40.50.620">
    <property type="entry name" value="HUPs"/>
    <property type="match status" value="1"/>
</dbReference>
<evidence type="ECO:0000256" key="10">
    <source>
        <dbReference type="ARBA" id="ARBA00022827"/>
    </source>
</evidence>
<dbReference type="STRING" id="52770.BSZ40_06975"/>
<keyword evidence="10 15" id="KW-0274">FAD</keyword>
<dbReference type="SUPFAM" id="SSF52374">
    <property type="entry name" value="Nucleotidylyl transferase"/>
    <property type="match status" value="1"/>
</dbReference>
<dbReference type="UniPathway" id="UPA00276">
    <property type="reaction ID" value="UER00406"/>
</dbReference>
<evidence type="ECO:0000256" key="4">
    <source>
        <dbReference type="ARBA" id="ARBA00022630"/>
    </source>
</evidence>
<comment type="catalytic activity">
    <reaction evidence="13 15">
        <text>riboflavin + ATP = FMN + ADP + H(+)</text>
        <dbReference type="Rhea" id="RHEA:14357"/>
        <dbReference type="ChEBI" id="CHEBI:15378"/>
        <dbReference type="ChEBI" id="CHEBI:30616"/>
        <dbReference type="ChEBI" id="CHEBI:57986"/>
        <dbReference type="ChEBI" id="CHEBI:58210"/>
        <dbReference type="ChEBI" id="CHEBI:456216"/>
        <dbReference type="EC" id="2.7.1.26"/>
    </reaction>
</comment>
<name>A0A1Q5PVJ1_9ACTO</name>
<evidence type="ECO:0000256" key="12">
    <source>
        <dbReference type="ARBA" id="ARBA00023268"/>
    </source>
</evidence>
<dbReference type="PANTHER" id="PTHR22749">
    <property type="entry name" value="RIBOFLAVIN KINASE/FMN ADENYLYLTRANSFERASE"/>
    <property type="match status" value="1"/>
</dbReference>
<dbReference type="InterPro" id="IPR015864">
    <property type="entry name" value="FAD_synthase"/>
</dbReference>
<keyword evidence="6 15" id="KW-0808">Transferase</keyword>
<evidence type="ECO:0000256" key="11">
    <source>
        <dbReference type="ARBA" id="ARBA00022840"/>
    </source>
</evidence>
<evidence type="ECO:0000256" key="15">
    <source>
        <dbReference type="PIRNR" id="PIRNR004491"/>
    </source>
</evidence>
<dbReference type="OrthoDB" id="9803667at2"/>
<dbReference type="GO" id="GO:0008531">
    <property type="term" value="F:riboflavin kinase activity"/>
    <property type="evidence" value="ECO:0007669"/>
    <property type="project" value="UniProtKB-UniRule"/>
</dbReference>
<dbReference type="GO" id="GO:0009398">
    <property type="term" value="P:FMN biosynthetic process"/>
    <property type="evidence" value="ECO:0007669"/>
    <property type="project" value="UniProtKB-UniRule"/>
</dbReference>
<dbReference type="Pfam" id="PF01687">
    <property type="entry name" value="Flavokinase"/>
    <property type="match status" value="1"/>
</dbReference>
<evidence type="ECO:0000313" key="17">
    <source>
        <dbReference type="EMBL" id="OKL51623.1"/>
    </source>
</evidence>
<keyword evidence="12" id="KW-0511">Multifunctional enzyme</keyword>
<evidence type="ECO:0000256" key="13">
    <source>
        <dbReference type="ARBA" id="ARBA00047880"/>
    </source>
</evidence>
<comment type="similarity">
    <text evidence="15">Belongs to the ribF family.</text>
</comment>
<keyword evidence="8 15" id="KW-0547">Nucleotide-binding</keyword>
<keyword evidence="7 15" id="KW-0548">Nucleotidyltransferase</keyword>
<comment type="function">
    <text evidence="1">Catalyzes the phosphorylation of riboflavin to FMN followed by the adenylation of FMN to FAD.</text>
</comment>
<dbReference type="NCBIfam" id="NF004160">
    <property type="entry name" value="PRK05627.1-3"/>
    <property type="match status" value="1"/>
</dbReference>
<keyword evidence="4 15" id="KW-0285">Flavoprotein</keyword>
<dbReference type="PANTHER" id="PTHR22749:SF6">
    <property type="entry name" value="RIBOFLAVIN KINASE"/>
    <property type="match status" value="1"/>
</dbReference>
<comment type="caution">
    <text evidence="17">The sequence shown here is derived from an EMBL/GenBank/DDBJ whole genome shotgun (WGS) entry which is preliminary data.</text>
</comment>
<keyword evidence="18" id="KW-1185">Reference proteome</keyword>
<dbReference type="FunFam" id="3.40.50.620:FF:000021">
    <property type="entry name" value="Riboflavin biosynthesis protein"/>
    <property type="match status" value="1"/>
</dbReference>
<dbReference type="Proteomes" id="UP000185612">
    <property type="component" value="Unassembled WGS sequence"/>
</dbReference>
<dbReference type="InterPro" id="IPR002606">
    <property type="entry name" value="Riboflavin_kinase_bac"/>
</dbReference>
<evidence type="ECO:0000256" key="6">
    <source>
        <dbReference type="ARBA" id="ARBA00022679"/>
    </source>
</evidence>
<evidence type="ECO:0000313" key="18">
    <source>
        <dbReference type="Proteomes" id="UP000185612"/>
    </source>
</evidence>
<dbReference type="SMART" id="SM00904">
    <property type="entry name" value="Flavokinase"/>
    <property type="match status" value="1"/>
</dbReference>
<dbReference type="InterPro" id="IPR023468">
    <property type="entry name" value="Riboflavin_kinase"/>
</dbReference>
<dbReference type="InterPro" id="IPR023465">
    <property type="entry name" value="Riboflavin_kinase_dom_sf"/>
</dbReference>
<dbReference type="GO" id="GO:0006747">
    <property type="term" value="P:FAD biosynthetic process"/>
    <property type="evidence" value="ECO:0007669"/>
    <property type="project" value="UniProtKB-UniRule"/>
</dbReference>
<evidence type="ECO:0000259" key="16">
    <source>
        <dbReference type="SMART" id="SM00904"/>
    </source>
</evidence>
<keyword evidence="9 15" id="KW-0418">Kinase</keyword>
<feature type="domain" description="Riboflavin kinase" evidence="16">
    <location>
        <begin position="183"/>
        <end position="313"/>
    </location>
</feature>
<comment type="pathway">
    <text evidence="2 15">Cofactor biosynthesis; FAD biosynthesis; FAD from FMN: step 1/1.</text>
</comment>
<sequence>MEIYHGREEIPADFTSVVTLGNFDGVHLGHQRLLGHTVQAARRARARAVALTFDPHPLHVHRPELALPLITSLPDRLEAIAATGIDATVVVDYTLRFAAQTPREFVTHWLVECLGMQRIVVGEDVRFGAENAGCLSDLEALGGELGFAVDVLPDVGGPSGRRWSSTWVRELLAAGDVAGAGQILGRAHRVRGTVIQGATRGRTLGFPTANLDADTAGVVPPDGVYAGWLVRADTHAVPERLPAAISIGTNPTFDDVARTVEAHVLGRADLNLYGQEVVVELTHRLRPMLSFADVGELLAQMRTDVEQTAALLGVPVPDPIDPAAVTAQPA</sequence>
<dbReference type="GO" id="GO:0005524">
    <property type="term" value="F:ATP binding"/>
    <property type="evidence" value="ECO:0007669"/>
    <property type="project" value="UniProtKB-UniRule"/>
</dbReference>
<evidence type="ECO:0000256" key="14">
    <source>
        <dbReference type="ARBA" id="ARBA00049494"/>
    </source>
</evidence>
<gene>
    <name evidence="17" type="ORF">BSZ40_06975</name>
</gene>
<dbReference type="EC" id="2.7.1.26" evidence="15"/>
<proteinExistence type="inferred from homology"/>
<dbReference type="AlphaFoldDB" id="A0A1Q5PVJ1"/>
<keyword evidence="11 15" id="KW-0067">ATP-binding</keyword>
<dbReference type="NCBIfam" id="TIGR00083">
    <property type="entry name" value="ribF"/>
    <property type="match status" value="1"/>
</dbReference>
<comment type="pathway">
    <text evidence="3 15">Cofactor biosynthesis; FMN biosynthesis; FMN from riboflavin (ATP route): step 1/1.</text>
</comment>
<evidence type="ECO:0000256" key="1">
    <source>
        <dbReference type="ARBA" id="ARBA00002121"/>
    </source>
</evidence>
<dbReference type="InterPro" id="IPR014729">
    <property type="entry name" value="Rossmann-like_a/b/a_fold"/>
</dbReference>
<keyword evidence="5 15" id="KW-0288">FMN</keyword>
<evidence type="ECO:0000256" key="2">
    <source>
        <dbReference type="ARBA" id="ARBA00004726"/>
    </source>
</evidence>
<evidence type="ECO:0000256" key="7">
    <source>
        <dbReference type="ARBA" id="ARBA00022695"/>
    </source>
</evidence>
<dbReference type="UniPathway" id="UPA00277">
    <property type="reaction ID" value="UER00407"/>
</dbReference>
<evidence type="ECO:0000256" key="3">
    <source>
        <dbReference type="ARBA" id="ARBA00005201"/>
    </source>
</evidence>
<dbReference type="InterPro" id="IPR015865">
    <property type="entry name" value="Riboflavin_kinase_bac/euk"/>
</dbReference>
<evidence type="ECO:0000256" key="5">
    <source>
        <dbReference type="ARBA" id="ARBA00022643"/>
    </source>
</evidence>
<dbReference type="GO" id="GO:0009231">
    <property type="term" value="P:riboflavin biosynthetic process"/>
    <property type="evidence" value="ECO:0007669"/>
    <property type="project" value="InterPro"/>
</dbReference>
<dbReference type="FunCoup" id="A0A1Q5PVJ1">
    <property type="interactions" value="167"/>
</dbReference>
<dbReference type="EC" id="2.7.7.2" evidence="15"/>
<dbReference type="RefSeq" id="WP_073824676.1">
    <property type="nucleotide sequence ID" value="NZ_MQVS01000006.1"/>
</dbReference>
<dbReference type="GO" id="GO:0003919">
    <property type="term" value="F:FMN adenylyltransferase activity"/>
    <property type="evidence" value="ECO:0007669"/>
    <property type="project" value="UniProtKB-UniRule"/>
</dbReference>